<reference evidence="2" key="1">
    <citation type="submission" date="2019-08" db="EMBL/GenBank/DDBJ databases">
        <authorList>
            <person name="Kucharzyk K."/>
            <person name="Murdoch R.W."/>
            <person name="Higgins S."/>
            <person name="Loffler F."/>
        </authorList>
    </citation>
    <scope>NUCLEOTIDE SEQUENCE</scope>
</reference>
<keyword evidence="1" id="KW-1133">Transmembrane helix</keyword>
<accession>A0A645D9D8</accession>
<evidence type="ECO:0000256" key="1">
    <source>
        <dbReference type="SAM" id="Phobius"/>
    </source>
</evidence>
<dbReference type="AlphaFoldDB" id="A0A645D9D8"/>
<organism evidence="2">
    <name type="scientific">bioreactor metagenome</name>
    <dbReference type="NCBI Taxonomy" id="1076179"/>
    <lineage>
        <taxon>unclassified sequences</taxon>
        <taxon>metagenomes</taxon>
        <taxon>ecological metagenomes</taxon>
    </lineage>
</organism>
<name>A0A645D9D8_9ZZZZ</name>
<sequence length="260" mass="29895">MIKTRLSILDSMKSGFLLWKENFTKIIVVGVIVYLPTQICIELVRILLDKSLLIYDTPTNLSIANNIYTIIRILIGSIALLAILNFIINKLENEDIRELTIKEILSIGLKRWEKFIGVGIIAGFKIIGYTLLLIIPGIYKAVRLSFIDCVVATNNNKFKDECDESEKLVKNQWWSVFGFLLLMFLLKLLLEFLFMIPLYYISSQLVTILIGTVVSLLETYFIVVRACYYYKINRLTNETLSSEEILAKRVLPETPLPNTR</sequence>
<evidence type="ECO:0008006" key="3">
    <source>
        <dbReference type="Google" id="ProtNLM"/>
    </source>
</evidence>
<comment type="caution">
    <text evidence="2">The sequence shown here is derived from an EMBL/GenBank/DDBJ whole genome shotgun (WGS) entry which is preliminary data.</text>
</comment>
<feature type="transmembrane region" description="Helical" evidence="1">
    <location>
        <begin position="26"/>
        <end position="48"/>
    </location>
</feature>
<dbReference type="EMBL" id="VSSQ01034172">
    <property type="protein sequence ID" value="MPM86026.1"/>
    <property type="molecule type" value="Genomic_DNA"/>
</dbReference>
<keyword evidence="1" id="KW-0812">Transmembrane</keyword>
<feature type="transmembrane region" description="Helical" evidence="1">
    <location>
        <begin position="115"/>
        <end position="135"/>
    </location>
</feature>
<protein>
    <recommendedName>
        <fullName evidence="3">Glycerophosphoryl diester phosphodiesterase membrane domain-containing protein</fullName>
    </recommendedName>
</protein>
<feature type="transmembrane region" description="Helical" evidence="1">
    <location>
        <begin position="206"/>
        <end position="228"/>
    </location>
</feature>
<keyword evidence="1" id="KW-0472">Membrane</keyword>
<evidence type="ECO:0000313" key="2">
    <source>
        <dbReference type="EMBL" id="MPM86026.1"/>
    </source>
</evidence>
<feature type="transmembrane region" description="Helical" evidence="1">
    <location>
        <begin position="176"/>
        <end position="200"/>
    </location>
</feature>
<gene>
    <name evidence="2" type="ORF">SDC9_133109</name>
</gene>
<proteinExistence type="predicted"/>
<feature type="transmembrane region" description="Helical" evidence="1">
    <location>
        <begin position="69"/>
        <end position="88"/>
    </location>
</feature>